<evidence type="ECO:0000259" key="5">
    <source>
        <dbReference type="SMART" id="SM00563"/>
    </source>
</evidence>
<reference evidence="6 7" key="1">
    <citation type="journal article" date="2013" name="Int. J. Syst. Evol. Microbiol.">
        <title>Roseomonas aerophila sp. nov., isolated from air.</title>
        <authorList>
            <person name="Kim S.J."/>
            <person name="Weon H.Y."/>
            <person name="Ahn J.H."/>
            <person name="Hong S.B."/>
            <person name="Seok S.J."/>
            <person name="Whang K.S."/>
            <person name="Kwon S.W."/>
        </authorList>
    </citation>
    <scope>NUCLEOTIDE SEQUENCE [LARGE SCALE GENOMIC DNA]</scope>
    <source>
        <strain evidence="6 7">NBRC 108923</strain>
    </source>
</reference>
<evidence type="ECO:0000256" key="3">
    <source>
        <dbReference type="ARBA" id="ARBA00023315"/>
    </source>
</evidence>
<comment type="pathway">
    <text evidence="1">Lipid metabolism.</text>
</comment>
<gene>
    <name evidence="6" type="ORF">IBL26_12630</name>
</gene>
<keyword evidence="4" id="KW-1133">Transmembrane helix</keyword>
<keyword evidence="7" id="KW-1185">Reference proteome</keyword>
<dbReference type="SUPFAM" id="SSF69593">
    <property type="entry name" value="Glycerol-3-phosphate (1)-acyltransferase"/>
    <property type="match status" value="1"/>
</dbReference>
<proteinExistence type="predicted"/>
<feature type="transmembrane region" description="Helical" evidence="4">
    <location>
        <begin position="22"/>
        <end position="45"/>
    </location>
</feature>
<dbReference type="PANTHER" id="PTHR10434">
    <property type="entry name" value="1-ACYL-SN-GLYCEROL-3-PHOSPHATE ACYLTRANSFERASE"/>
    <property type="match status" value="1"/>
</dbReference>
<sequence>MTASAATLDPAPTGLLTLLRSALFNALFFVLTALCVLGGMLLLPFPRRWARRYVKGWAYLILWVLRVVCGIRLRVTGMENLPPGPAVIAAKHQSAFDTVVWLALLPDPVYVLKQELLRIPVWGTLARKYGAVAVDRAGGASALKRMVREASAAAAEGSQIIIFPEGTRTAPGQRVPYLPGVVALGAAVGRPIVPVATDSGMFWGKRAFAKRPGTLTVAILPPLPQGLPRAVLLARMQDVIETESERLLPPGYARLVDNSVG</sequence>
<evidence type="ECO:0000256" key="2">
    <source>
        <dbReference type="ARBA" id="ARBA00022679"/>
    </source>
</evidence>
<dbReference type="GO" id="GO:0016746">
    <property type="term" value="F:acyltransferase activity"/>
    <property type="evidence" value="ECO:0007669"/>
    <property type="project" value="UniProtKB-KW"/>
</dbReference>
<dbReference type="Pfam" id="PF01553">
    <property type="entry name" value="Acyltransferase"/>
    <property type="match status" value="1"/>
</dbReference>
<dbReference type="EMBL" id="JACTVA010000020">
    <property type="protein sequence ID" value="MBC9207682.1"/>
    <property type="molecule type" value="Genomic_DNA"/>
</dbReference>
<evidence type="ECO:0000313" key="6">
    <source>
        <dbReference type="EMBL" id="MBC9207682.1"/>
    </source>
</evidence>
<dbReference type="InterPro" id="IPR002123">
    <property type="entry name" value="Plipid/glycerol_acylTrfase"/>
</dbReference>
<keyword evidence="4" id="KW-0472">Membrane</keyword>
<protein>
    <submittedName>
        <fullName evidence="6">1-acyl-sn-glycerol-3-phosphate acyltransferase</fullName>
    </submittedName>
</protein>
<evidence type="ECO:0000256" key="4">
    <source>
        <dbReference type="SAM" id="Phobius"/>
    </source>
</evidence>
<dbReference type="RefSeq" id="WP_187784851.1">
    <property type="nucleotide sequence ID" value="NZ_JACTVA010000020.1"/>
</dbReference>
<keyword evidence="2" id="KW-0808">Transferase</keyword>
<evidence type="ECO:0000313" key="7">
    <source>
        <dbReference type="Proteomes" id="UP000626026"/>
    </source>
</evidence>
<dbReference type="PANTHER" id="PTHR10434:SF40">
    <property type="entry name" value="1-ACYL-SN-GLYCEROL-3-PHOSPHATE ACYLTRANSFERASE"/>
    <property type="match status" value="1"/>
</dbReference>
<evidence type="ECO:0000256" key="1">
    <source>
        <dbReference type="ARBA" id="ARBA00005189"/>
    </source>
</evidence>
<keyword evidence="4" id="KW-0812">Transmembrane</keyword>
<name>A0ABR7RNP2_9PROT</name>
<keyword evidence="3 6" id="KW-0012">Acyltransferase</keyword>
<dbReference type="Proteomes" id="UP000626026">
    <property type="component" value="Unassembled WGS sequence"/>
</dbReference>
<dbReference type="CDD" id="cd07989">
    <property type="entry name" value="LPLAT_AGPAT-like"/>
    <property type="match status" value="1"/>
</dbReference>
<feature type="transmembrane region" description="Helical" evidence="4">
    <location>
        <begin position="57"/>
        <end position="75"/>
    </location>
</feature>
<organism evidence="6 7">
    <name type="scientific">Teichococcus aerophilus</name>
    <dbReference type="NCBI Taxonomy" id="1224513"/>
    <lineage>
        <taxon>Bacteria</taxon>
        <taxon>Pseudomonadati</taxon>
        <taxon>Pseudomonadota</taxon>
        <taxon>Alphaproteobacteria</taxon>
        <taxon>Acetobacterales</taxon>
        <taxon>Roseomonadaceae</taxon>
        <taxon>Roseomonas</taxon>
    </lineage>
</organism>
<accession>A0ABR7RNP2</accession>
<dbReference type="SMART" id="SM00563">
    <property type="entry name" value="PlsC"/>
    <property type="match status" value="1"/>
</dbReference>
<comment type="caution">
    <text evidence="6">The sequence shown here is derived from an EMBL/GenBank/DDBJ whole genome shotgun (WGS) entry which is preliminary data.</text>
</comment>
<feature type="domain" description="Phospholipid/glycerol acyltransferase" evidence="5">
    <location>
        <begin position="86"/>
        <end position="200"/>
    </location>
</feature>